<gene>
    <name evidence="2" type="ORF">ISF_06859</name>
</gene>
<dbReference type="Proteomes" id="UP000076744">
    <property type="component" value="Unassembled WGS sequence"/>
</dbReference>
<reference evidence="2 3" key="1">
    <citation type="journal article" date="2016" name="Genome Biol. Evol.">
        <title>Divergent and convergent evolution of fungal pathogenicity.</title>
        <authorList>
            <person name="Shang Y."/>
            <person name="Xiao G."/>
            <person name="Zheng P."/>
            <person name="Cen K."/>
            <person name="Zhan S."/>
            <person name="Wang C."/>
        </authorList>
    </citation>
    <scope>NUCLEOTIDE SEQUENCE [LARGE SCALE GENOMIC DNA]</scope>
    <source>
        <strain evidence="2 3">ARSEF 2679</strain>
    </source>
</reference>
<dbReference type="RefSeq" id="XP_018702503.1">
    <property type="nucleotide sequence ID" value="XM_018850463.1"/>
</dbReference>
<keyword evidence="3" id="KW-1185">Reference proteome</keyword>
<dbReference type="GeneID" id="30023151"/>
<evidence type="ECO:0000313" key="2">
    <source>
        <dbReference type="EMBL" id="OAA58320.1"/>
    </source>
</evidence>
<sequence>MTDIAQLPIDKPSFRIPQHNEIPNEDDMGLNGLDNILYVNMEGPGLGERFRQRMGEIEQMLALTHQLATIHAGIQVRRRKEEGQLPTDDSDDSRWRRATYRARVMEVYFNDGVYPWIFSPSFNPVQREIDADRSRFHWELLAAMLAGIVLPRPLAASSEAILGAISQSIQKTNFTSERRAFWSLLQVYTYDEVRDDLRVFPSSQFHRFPIYIITENIDTMALISPLEIQEPPGHPRQPIRNHLLLAVGLAMSVLYFWGPFAVMALEGTLPPRELVSLVTAVISLVFFLQVFLLYRLVSETRACPAVTDPVDAFFHETRAGSVVLLCLCVPWCVMAAFGLVLSVPAAAESLFRHRDRENIGRLLGLVFSFIMATTPLALATGLWWASRTAGRALCRALMADAGRGQYQGVPLGLDEQRSDEQRFQTGRRADGDSTGKVTTIFGVLPAPSWSSW</sequence>
<protein>
    <submittedName>
        <fullName evidence="2">Uncharacterized protein</fullName>
    </submittedName>
</protein>
<keyword evidence="1" id="KW-1133">Transmembrane helix</keyword>
<comment type="caution">
    <text evidence="2">The sequence shown here is derived from an EMBL/GenBank/DDBJ whole genome shotgun (WGS) entry which is preliminary data.</text>
</comment>
<keyword evidence="1" id="KW-0472">Membrane</keyword>
<feature type="transmembrane region" description="Helical" evidence="1">
    <location>
        <begin position="243"/>
        <end position="262"/>
    </location>
</feature>
<accession>A0A167R6N1</accession>
<keyword evidence="1" id="KW-0812">Transmembrane</keyword>
<organism evidence="2 3">
    <name type="scientific">Cordyceps fumosorosea (strain ARSEF 2679)</name>
    <name type="common">Isaria fumosorosea</name>
    <dbReference type="NCBI Taxonomy" id="1081104"/>
    <lineage>
        <taxon>Eukaryota</taxon>
        <taxon>Fungi</taxon>
        <taxon>Dikarya</taxon>
        <taxon>Ascomycota</taxon>
        <taxon>Pezizomycotina</taxon>
        <taxon>Sordariomycetes</taxon>
        <taxon>Hypocreomycetidae</taxon>
        <taxon>Hypocreales</taxon>
        <taxon>Cordycipitaceae</taxon>
        <taxon>Cordyceps</taxon>
    </lineage>
</organism>
<dbReference type="EMBL" id="AZHB01000018">
    <property type="protein sequence ID" value="OAA58320.1"/>
    <property type="molecule type" value="Genomic_DNA"/>
</dbReference>
<dbReference type="STRING" id="1081104.A0A167R6N1"/>
<evidence type="ECO:0000313" key="3">
    <source>
        <dbReference type="Proteomes" id="UP000076744"/>
    </source>
</evidence>
<feature type="transmembrane region" description="Helical" evidence="1">
    <location>
        <begin position="274"/>
        <end position="297"/>
    </location>
</feature>
<feature type="transmembrane region" description="Helical" evidence="1">
    <location>
        <begin position="317"/>
        <end position="341"/>
    </location>
</feature>
<dbReference type="AlphaFoldDB" id="A0A167R6N1"/>
<evidence type="ECO:0000256" key="1">
    <source>
        <dbReference type="SAM" id="Phobius"/>
    </source>
</evidence>
<dbReference type="OrthoDB" id="4868736at2759"/>
<proteinExistence type="predicted"/>
<name>A0A167R6N1_CORFA</name>
<feature type="transmembrane region" description="Helical" evidence="1">
    <location>
        <begin position="362"/>
        <end position="385"/>
    </location>
</feature>